<organism evidence="1 2">
    <name type="scientific">Flavobacterium piscis</name>
    <dbReference type="NCBI Taxonomy" id="1114874"/>
    <lineage>
        <taxon>Bacteria</taxon>
        <taxon>Pseudomonadati</taxon>
        <taxon>Bacteroidota</taxon>
        <taxon>Flavobacteriia</taxon>
        <taxon>Flavobacteriales</taxon>
        <taxon>Flavobacteriaceae</taxon>
        <taxon>Flavobacterium</taxon>
    </lineage>
</organism>
<evidence type="ECO:0000313" key="1">
    <source>
        <dbReference type="EMBL" id="OCB78222.1"/>
    </source>
</evidence>
<dbReference type="Proteomes" id="UP000093343">
    <property type="component" value="Unassembled WGS sequence"/>
</dbReference>
<reference evidence="2" key="1">
    <citation type="submission" date="2016-03" db="EMBL/GenBank/DDBJ databases">
        <title>Draft genome sequence of Paenibacillus glacialis DSM 22343.</title>
        <authorList>
            <person name="Shin S.-K."/>
            <person name="Yi H."/>
        </authorList>
    </citation>
    <scope>NUCLEOTIDE SEQUENCE [LARGE SCALE GENOMIC DNA]</scope>
    <source>
        <strain evidence="2">CCUG 60099</strain>
    </source>
</reference>
<comment type="caution">
    <text evidence="1">The sequence shown here is derived from an EMBL/GenBank/DDBJ whole genome shotgun (WGS) entry which is preliminary data.</text>
</comment>
<protein>
    <submittedName>
        <fullName evidence="1">Uncharacterized protein</fullName>
    </submittedName>
</protein>
<proteinExistence type="predicted"/>
<name>A0ABX2XPL7_9FLAO</name>
<evidence type="ECO:0000313" key="2">
    <source>
        <dbReference type="Proteomes" id="UP000093343"/>
    </source>
</evidence>
<dbReference type="EMBL" id="LVEN01000001">
    <property type="protein sequence ID" value="OCB78222.1"/>
    <property type="molecule type" value="Genomic_DNA"/>
</dbReference>
<sequence length="60" mass="6911">MILISTNTGTKRTTGFGAARTTQMELILWEQISLQLLLNDKKSVEKSRKAVLMLVQFFYF</sequence>
<gene>
    <name evidence="1" type="ORF">FLP_00505</name>
</gene>
<accession>A0ABX2XPL7</accession>
<keyword evidence="2" id="KW-1185">Reference proteome</keyword>